<keyword evidence="6" id="KW-1185">Reference proteome</keyword>
<comment type="subcellular location">
    <subcellularLocation>
        <location evidence="1">Secreted</location>
    </subcellularLocation>
</comment>
<dbReference type="InterPro" id="IPR006626">
    <property type="entry name" value="PbH1"/>
</dbReference>
<evidence type="ECO:0000256" key="3">
    <source>
        <dbReference type="ARBA" id="ARBA00022729"/>
    </source>
</evidence>
<comment type="caution">
    <text evidence="5">The sequence shown here is derived from an EMBL/GenBank/DDBJ whole genome shotgun (WGS) entry which is preliminary data.</text>
</comment>
<dbReference type="SMART" id="SM00710">
    <property type="entry name" value="PbH1"/>
    <property type="match status" value="6"/>
</dbReference>
<dbReference type="GO" id="GO:0016837">
    <property type="term" value="F:carbon-oxygen lyase activity, acting on polysaccharides"/>
    <property type="evidence" value="ECO:0007669"/>
    <property type="project" value="TreeGrafter"/>
</dbReference>
<sequence>MKPHPQRYPPIASFLDSQFLIEFAMIRSLCIGLCIASFVPMLSPCLANTFVVATTGSDDAKGTASAPVRTISRAAEMAMPGDTVLVRAGIYRERVSPPRGGQPGKPITYRAEQWGRVLIKGSDLWQPTWTEHADGVYFAVPEESVFTDDVYLDSANPFRVEMASTPYNRNGKPEKDRFGYGDPKLVYNCGQIIVGDELFEQKPFLDEVELQADSWTFDSDSGRIYVHFGDRIPSQSVVEITTRRRIFAPHRLGLGHIVVEGFVLEHCGNNYPTNFWSTPIWAQSGALGLRGGHHWIVRNNMIRYANTVAIDVGFKGGSNEPAPEIETDQDSLGTSNRIEANYLVDNGAAGLIGSGSIEMVVCDNVIMRNNTLGFIGNKRYEHAGIKCHDIRDGRIERNYIANNPLNDGVWLDNRFPGTRISRNLIVNNGVKGIFLEMSDQDWDSAFVDHNIVIGNTLNQFYVHDASGSTVIHNLFANSPTESRNGQGAYIYQVTSRTRTYHHSLFNNLFVNHRVIMDINYPSHLSGPQRLDHNVYDASADQRAFIVNSASDKPSPWNPAEFIALVDQDLGHLSTGEASIDDGKKAKLTFDQWQAFWQSHGLANDQHSVLTQGISVSYKPQTHELTLFVPLNPDQVGSNDHPSIDEDYWGSPIAPNGHARPGPFQNLKQGENVFCVWRGLPVLDRGAVPQSSMLP</sequence>
<dbReference type="Proteomes" id="UP000319143">
    <property type="component" value="Unassembled WGS sequence"/>
</dbReference>
<protein>
    <recommendedName>
        <fullName evidence="4">Right handed beta helix domain-containing protein</fullName>
    </recommendedName>
</protein>
<evidence type="ECO:0000256" key="2">
    <source>
        <dbReference type="ARBA" id="ARBA00022525"/>
    </source>
</evidence>
<dbReference type="PANTHER" id="PTHR40088:SF2">
    <property type="entry name" value="SECRETED SUGAR HYDROLASE"/>
    <property type="match status" value="1"/>
</dbReference>
<evidence type="ECO:0000256" key="1">
    <source>
        <dbReference type="ARBA" id="ARBA00004613"/>
    </source>
</evidence>
<dbReference type="PANTHER" id="PTHR40088">
    <property type="entry name" value="PECTATE LYASE (EUROFUNG)"/>
    <property type="match status" value="1"/>
</dbReference>
<organism evidence="5 6">
    <name type="scientific">Novipirellula artificiosorum</name>
    <dbReference type="NCBI Taxonomy" id="2528016"/>
    <lineage>
        <taxon>Bacteria</taxon>
        <taxon>Pseudomonadati</taxon>
        <taxon>Planctomycetota</taxon>
        <taxon>Planctomycetia</taxon>
        <taxon>Pirellulales</taxon>
        <taxon>Pirellulaceae</taxon>
        <taxon>Novipirellula</taxon>
    </lineage>
</organism>
<dbReference type="InterPro" id="IPR039448">
    <property type="entry name" value="Beta_helix"/>
</dbReference>
<dbReference type="InterPro" id="IPR011050">
    <property type="entry name" value="Pectin_lyase_fold/virulence"/>
</dbReference>
<dbReference type="InterPro" id="IPR012334">
    <property type="entry name" value="Pectin_lyas_fold"/>
</dbReference>
<proteinExistence type="predicted"/>
<dbReference type="AlphaFoldDB" id="A0A5C6E2B9"/>
<reference evidence="5 6" key="1">
    <citation type="submission" date="2019-02" db="EMBL/GenBank/DDBJ databases">
        <title>Deep-cultivation of Planctomycetes and their phenomic and genomic characterization uncovers novel biology.</title>
        <authorList>
            <person name="Wiegand S."/>
            <person name="Jogler M."/>
            <person name="Boedeker C."/>
            <person name="Pinto D."/>
            <person name="Vollmers J."/>
            <person name="Rivas-Marin E."/>
            <person name="Kohn T."/>
            <person name="Peeters S.H."/>
            <person name="Heuer A."/>
            <person name="Rast P."/>
            <person name="Oberbeckmann S."/>
            <person name="Bunk B."/>
            <person name="Jeske O."/>
            <person name="Meyerdierks A."/>
            <person name="Storesund J.E."/>
            <person name="Kallscheuer N."/>
            <person name="Luecker S."/>
            <person name="Lage O.M."/>
            <person name="Pohl T."/>
            <person name="Merkel B.J."/>
            <person name="Hornburger P."/>
            <person name="Mueller R.-W."/>
            <person name="Bruemmer F."/>
            <person name="Labrenz M."/>
            <person name="Spormann A.M."/>
            <person name="Op Den Camp H."/>
            <person name="Overmann J."/>
            <person name="Amann R."/>
            <person name="Jetten M.S.M."/>
            <person name="Mascher T."/>
            <person name="Medema M.H."/>
            <person name="Devos D.P."/>
            <person name="Kaster A.-K."/>
            <person name="Ovreas L."/>
            <person name="Rohde M."/>
            <person name="Galperin M.Y."/>
            <person name="Jogler C."/>
        </authorList>
    </citation>
    <scope>NUCLEOTIDE SEQUENCE [LARGE SCALE GENOMIC DNA]</scope>
    <source>
        <strain evidence="5 6">Poly41</strain>
    </source>
</reference>
<dbReference type="InterPro" id="IPR052052">
    <property type="entry name" value="Polysaccharide_Lyase_9"/>
</dbReference>
<dbReference type="Gene3D" id="2.160.20.10">
    <property type="entry name" value="Single-stranded right-handed beta-helix, Pectin lyase-like"/>
    <property type="match status" value="2"/>
</dbReference>
<evidence type="ECO:0000313" key="6">
    <source>
        <dbReference type="Proteomes" id="UP000319143"/>
    </source>
</evidence>
<dbReference type="Pfam" id="PF13229">
    <property type="entry name" value="Beta_helix"/>
    <property type="match status" value="1"/>
</dbReference>
<evidence type="ECO:0000313" key="5">
    <source>
        <dbReference type="EMBL" id="TWU42127.1"/>
    </source>
</evidence>
<feature type="domain" description="Right handed beta helix" evidence="4">
    <location>
        <begin position="289"/>
        <end position="475"/>
    </location>
</feature>
<keyword evidence="3" id="KW-0732">Signal</keyword>
<accession>A0A5C6E2B9</accession>
<name>A0A5C6E2B9_9BACT</name>
<keyword evidence="2" id="KW-0964">Secreted</keyword>
<dbReference type="GO" id="GO:0005576">
    <property type="term" value="C:extracellular region"/>
    <property type="evidence" value="ECO:0007669"/>
    <property type="project" value="UniProtKB-SubCell"/>
</dbReference>
<dbReference type="SUPFAM" id="SSF51126">
    <property type="entry name" value="Pectin lyase-like"/>
    <property type="match status" value="1"/>
</dbReference>
<gene>
    <name evidence="5" type="ORF">Poly41_04230</name>
</gene>
<dbReference type="EMBL" id="SJPV01000001">
    <property type="protein sequence ID" value="TWU42127.1"/>
    <property type="molecule type" value="Genomic_DNA"/>
</dbReference>
<evidence type="ECO:0000259" key="4">
    <source>
        <dbReference type="Pfam" id="PF13229"/>
    </source>
</evidence>